<comment type="caution">
    <text evidence="1">The sequence shown here is derived from an EMBL/GenBank/DDBJ whole genome shotgun (WGS) entry which is preliminary data.</text>
</comment>
<evidence type="ECO:0000313" key="1">
    <source>
        <dbReference type="EMBL" id="KAI4324061.1"/>
    </source>
</evidence>
<proteinExistence type="predicted"/>
<reference evidence="1 2" key="1">
    <citation type="journal article" date="2022" name="DNA Res.">
        <title>Chromosomal-level genome assembly of the orchid tree Bauhinia variegata (Leguminosae; Cercidoideae) supports the allotetraploid origin hypothesis of Bauhinia.</title>
        <authorList>
            <person name="Zhong Y."/>
            <person name="Chen Y."/>
            <person name="Zheng D."/>
            <person name="Pang J."/>
            <person name="Liu Y."/>
            <person name="Luo S."/>
            <person name="Meng S."/>
            <person name="Qian L."/>
            <person name="Wei D."/>
            <person name="Dai S."/>
            <person name="Zhou R."/>
        </authorList>
    </citation>
    <scope>NUCLEOTIDE SEQUENCE [LARGE SCALE GENOMIC DNA]</scope>
    <source>
        <strain evidence="1">BV-YZ2020</strain>
    </source>
</reference>
<evidence type="ECO:0000313" key="2">
    <source>
        <dbReference type="Proteomes" id="UP000828941"/>
    </source>
</evidence>
<accession>A0ACB9MMA3</accession>
<protein>
    <submittedName>
        <fullName evidence="1">Uncharacterized protein</fullName>
    </submittedName>
</protein>
<gene>
    <name evidence="1" type="ORF">L6164_023627</name>
</gene>
<keyword evidence="2" id="KW-1185">Reference proteome</keyword>
<dbReference type="Proteomes" id="UP000828941">
    <property type="component" value="Chromosome 9"/>
</dbReference>
<name>A0ACB9MMA3_BAUVA</name>
<sequence>MQGQSSLRLTHFKKLGNSYELPLETNPILWVLFLKEKLSSMNKETSSISGYLRSLKTIVDELNLIGYPLDNIDLILYYLSGLGFDFKDIVTVLCSQPFSFIYDQIYEQLTNHELQLSREEKVVDSPVAVNNVFK</sequence>
<organism evidence="1 2">
    <name type="scientific">Bauhinia variegata</name>
    <name type="common">Purple orchid tree</name>
    <name type="synonym">Phanera variegata</name>
    <dbReference type="NCBI Taxonomy" id="167791"/>
    <lineage>
        <taxon>Eukaryota</taxon>
        <taxon>Viridiplantae</taxon>
        <taxon>Streptophyta</taxon>
        <taxon>Embryophyta</taxon>
        <taxon>Tracheophyta</taxon>
        <taxon>Spermatophyta</taxon>
        <taxon>Magnoliopsida</taxon>
        <taxon>eudicotyledons</taxon>
        <taxon>Gunneridae</taxon>
        <taxon>Pentapetalae</taxon>
        <taxon>rosids</taxon>
        <taxon>fabids</taxon>
        <taxon>Fabales</taxon>
        <taxon>Fabaceae</taxon>
        <taxon>Cercidoideae</taxon>
        <taxon>Cercideae</taxon>
        <taxon>Bauhiniinae</taxon>
        <taxon>Bauhinia</taxon>
    </lineage>
</organism>
<dbReference type="EMBL" id="CM039434">
    <property type="protein sequence ID" value="KAI4324061.1"/>
    <property type="molecule type" value="Genomic_DNA"/>
</dbReference>